<evidence type="ECO:0000313" key="2">
    <source>
        <dbReference type="EMBL" id="EEC74466.1"/>
    </source>
</evidence>
<reference evidence="2 3" key="1">
    <citation type="journal article" date="2005" name="PLoS Biol.">
        <title>The genomes of Oryza sativa: a history of duplications.</title>
        <authorList>
            <person name="Yu J."/>
            <person name="Wang J."/>
            <person name="Lin W."/>
            <person name="Li S."/>
            <person name="Li H."/>
            <person name="Zhou J."/>
            <person name="Ni P."/>
            <person name="Dong W."/>
            <person name="Hu S."/>
            <person name="Zeng C."/>
            <person name="Zhang J."/>
            <person name="Zhang Y."/>
            <person name="Li R."/>
            <person name="Xu Z."/>
            <person name="Li S."/>
            <person name="Li X."/>
            <person name="Zheng H."/>
            <person name="Cong L."/>
            <person name="Lin L."/>
            <person name="Yin J."/>
            <person name="Geng J."/>
            <person name="Li G."/>
            <person name="Shi J."/>
            <person name="Liu J."/>
            <person name="Lv H."/>
            <person name="Li J."/>
            <person name="Wang J."/>
            <person name="Deng Y."/>
            <person name="Ran L."/>
            <person name="Shi X."/>
            <person name="Wang X."/>
            <person name="Wu Q."/>
            <person name="Li C."/>
            <person name="Ren X."/>
            <person name="Wang J."/>
            <person name="Wang X."/>
            <person name="Li D."/>
            <person name="Liu D."/>
            <person name="Zhang X."/>
            <person name="Ji Z."/>
            <person name="Zhao W."/>
            <person name="Sun Y."/>
            <person name="Zhang Z."/>
            <person name="Bao J."/>
            <person name="Han Y."/>
            <person name="Dong L."/>
            <person name="Ji J."/>
            <person name="Chen P."/>
            <person name="Wu S."/>
            <person name="Liu J."/>
            <person name="Xiao Y."/>
            <person name="Bu D."/>
            <person name="Tan J."/>
            <person name="Yang L."/>
            <person name="Ye C."/>
            <person name="Zhang J."/>
            <person name="Xu J."/>
            <person name="Zhou Y."/>
            <person name="Yu Y."/>
            <person name="Zhang B."/>
            <person name="Zhuang S."/>
            <person name="Wei H."/>
            <person name="Liu B."/>
            <person name="Lei M."/>
            <person name="Yu H."/>
            <person name="Li Y."/>
            <person name="Xu H."/>
            <person name="Wei S."/>
            <person name="He X."/>
            <person name="Fang L."/>
            <person name="Zhang Z."/>
            <person name="Zhang Y."/>
            <person name="Huang X."/>
            <person name="Su Z."/>
            <person name="Tong W."/>
            <person name="Li J."/>
            <person name="Tong Z."/>
            <person name="Li S."/>
            <person name="Ye J."/>
            <person name="Wang L."/>
            <person name="Fang L."/>
            <person name="Lei T."/>
            <person name="Chen C."/>
            <person name="Chen H."/>
            <person name="Xu Z."/>
            <person name="Li H."/>
            <person name="Huang H."/>
            <person name="Zhang F."/>
            <person name="Xu H."/>
            <person name="Li N."/>
            <person name="Zhao C."/>
            <person name="Li S."/>
            <person name="Dong L."/>
            <person name="Huang Y."/>
            <person name="Li L."/>
            <person name="Xi Y."/>
            <person name="Qi Q."/>
            <person name="Li W."/>
            <person name="Zhang B."/>
            <person name="Hu W."/>
            <person name="Zhang Y."/>
            <person name="Tian X."/>
            <person name="Jiao Y."/>
            <person name="Liang X."/>
            <person name="Jin J."/>
            <person name="Gao L."/>
            <person name="Zheng W."/>
            <person name="Hao B."/>
            <person name="Liu S."/>
            <person name="Wang W."/>
            <person name="Yuan L."/>
            <person name="Cao M."/>
            <person name="McDermott J."/>
            <person name="Samudrala R."/>
            <person name="Wang J."/>
            <person name="Wong G.K."/>
            <person name="Yang H."/>
        </authorList>
    </citation>
    <scope>NUCLEOTIDE SEQUENCE [LARGE SCALE GENOMIC DNA]</scope>
    <source>
        <strain evidence="3">cv. 93-11</strain>
    </source>
</reference>
<sequence>MKVEICLLLLSIVLVAQYSDSDMATKVVAEYDGGPLDSATRHRVRLWPLHFPGMRVCVLS</sequence>
<evidence type="ECO:0000313" key="3">
    <source>
        <dbReference type="Proteomes" id="UP000007015"/>
    </source>
</evidence>
<proteinExistence type="predicted"/>
<dbReference type="AlphaFoldDB" id="B8AMX0"/>
<dbReference type="Proteomes" id="UP000007015">
    <property type="component" value="Chromosome 3"/>
</dbReference>
<accession>B8AMX0</accession>
<dbReference type="HOGENOM" id="CLU_2945851_0_0_1"/>
<feature type="chain" id="PRO_5002864846" evidence="1">
    <location>
        <begin position="22"/>
        <end position="60"/>
    </location>
</feature>
<keyword evidence="3" id="KW-1185">Reference proteome</keyword>
<name>B8AMX0_ORYSI</name>
<gene>
    <name evidence="2" type="ORF">OsI_09901</name>
</gene>
<feature type="signal peptide" evidence="1">
    <location>
        <begin position="1"/>
        <end position="21"/>
    </location>
</feature>
<organism evidence="2 3">
    <name type="scientific">Oryza sativa subsp. indica</name>
    <name type="common">Rice</name>
    <dbReference type="NCBI Taxonomy" id="39946"/>
    <lineage>
        <taxon>Eukaryota</taxon>
        <taxon>Viridiplantae</taxon>
        <taxon>Streptophyta</taxon>
        <taxon>Embryophyta</taxon>
        <taxon>Tracheophyta</taxon>
        <taxon>Spermatophyta</taxon>
        <taxon>Magnoliopsida</taxon>
        <taxon>Liliopsida</taxon>
        <taxon>Poales</taxon>
        <taxon>Poaceae</taxon>
        <taxon>BOP clade</taxon>
        <taxon>Oryzoideae</taxon>
        <taxon>Oryzeae</taxon>
        <taxon>Oryzinae</taxon>
        <taxon>Oryza</taxon>
        <taxon>Oryza sativa</taxon>
    </lineage>
</organism>
<dbReference type="Gramene" id="BGIOSGA011794-TA">
    <property type="protein sequence ID" value="BGIOSGA011794-PA"/>
    <property type="gene ID" value="BGIOSGA011794"/>
</dbReference>
<keyword evidence="1" id="KW-0732">Signal</keyword>
<evidence type="ECO:0000256" key="1">
    <source>
        <dbReference type="SAM" id="SignalP"/>
    </source>
</evidence>
<protein>
    <submittedName>
        <fullName evidence="2">Uncharacterized protein</fullName>
    </submittedName>
</protein>
<dbReference type="EMBL" id="CM000128">
    <property type="protein sequence ID" value="EEC74466.1"/>
    <property type="molecule type" value="Genomic_DNA"/>
</dbReference>